<proteinExistence type="inferred from homology"/>
<reference evidence="11 12" key="2">
    <citation type="journal article" date="2010" name="Stand. Genomic Sci.">
        <title>Complete genome sequence of Desulfohalobium retbaense type strain (HR(100)).</title>
        <authorList>
            <person name="Spring S."/>
            <person name="Nolan M."/>
            <person name="Lapidus A."/>
            <person name="Glavina Del Rio T."/>
            <person name="Copeland A."/>
            <person name="Tice H."/>
            <person name="Cheng J.F."/>
            <person name="Lucas S."/>
            <person name="Land M."/>
            <person name="Chen F."/>
            <person name="Bruce D."/>
            <person name="Goodwin L."/>
            <person name="Pitluck S."/>
            <person name="Ivanova N."/>
            <person name="Mavromatis K."/>
            <person name="Mikhailova N."/>
            <person name="Pati A."/>
            <person name="Chen A."/>
            <person name="Palaniappan K."/>
            <person name="Hauser L."/>
            <person name="Chang Y.J."/>
            <person name="Jeffries C.D."/>
            <person name="Munk C."/>
            <person name="Kiss H."/>
            <person name="Chain P."/>
            <person name="Han C."/>
            <person name="Brettin T."/>
            <person name="Detter J.C."/>
            <person name="Schuler E."/>
            <person name="Goker M."/>
            <person name="Rohde M."/>
            <person name="Bristow J."/>
            <person name="Eisen J.A."/>
            <person name="Markowitz V."/>
            <person name="Hugenholtz P."/>
            <person name="Kyrpides N.C."/>
            <person name="Klenk H.P."/>
        </authorList>
    </citation>
    <scope>NUCLEOTIDE SEQUENCE [LARGE SCALE GENOMIC DNA]</scope>
    <source>
        <strain evidence="12">ATCC 49802 / DSM 20745 / S 6022</strain>
    </source>
</reference>
<evidence type="ECO:0000256" key="8">
    <source>
        <dbReference type="RuleBase" id="RU003738"/>
    </source>
</evidence>
<comment type="function">
    <text evidence="5">Specifically catalyzes the decarboxylation of meso-diaminopimelate (meso-DAP) to L-lysine.</text>
</comment>
<feature type="domain" description="Orn/DAP/Arg decarboxylase 2 N-terminal" evidence="10">
    <location>
        <begin position="43"/>
        <end position="296"/>
    </location>
</feature>
<comment type="subunit">
    <text evidence="5">Homodimer.</text>
</comment>
<dbReference type="SUPFAM" id="SSF51419">
    <property type="entry name" value="PLP-binding barrel"/>
    <property type="match status" value="1"/>
</dbReference>
<feature type="binding site" evidence="5">
    <location>
        <position position="293"/>
    </location>
    <ligand>
        <name>substrate</name>
    </ligand>
</feature>
<feature type="binding site" evidence="5">
    <location>
        <position position="248"/>
    </location>
    <ligand>
        <name>pyridoxal 5'-phosphate</name>
        <dbReference type="ChEBI" id="CHEBI:597326"/>
    </ligand>
</feature>
<feature type="binding site" evidence="5">
    <location>
        <position position="363"/>
    </location>
    <ligand>
        <name>substrate</name>
    </ligand>
</feature>
<feature type="domain" description="Orn/DAP/Arg decarboxylase 2 C-terminal" evidence="9">
    <location>
        <begin position="34"/>
        <end position="389"/>
    </location>
</feature>
<dbReference type="PRINTS" id="PR01181">
    <property type="entry name" value="DAPDCRBXLASE"/>
</dbReference>
<comment type="cofactor">
    <cofactor evidence="1 5 7 8">
        <name>pyridoxal 5'-phosphate</name>
        <dbReference type="ChEBI" id="CHEBI:597326"/>
    </cofactor>
</comment>
<dbReference type="OrthoDB" id="9802241at2"/>
<keyword evidence="5 8" id="KW-0457">Lysine biosynthesis</keyword>
<dbReference type="GO" id="GO:0030170">
    <property type="term" value="F:pyridoxal phosphate binding"/>
    <property type="evidence" value="ECO:0007669"/>
    <property type="project" value="UniProtKB-UniRule"/>
</dbReference>
<keyword evidence="5" id="KW-0028">Amino-acid biosynthesis</keyword>
<feature type="binding site" evidence="5">
    <location>
        <position position="391"/>
    </location>
    <ligand>
        <name>substrate</name>
    </ligand>
</feature>
<dbReference type="KEGG" id="sti:Sthe_0728"/>
<gene>
    <name evidence="5" type="primary">lysA</name>
    <name evidence="11" type="ordered locus">Sthe_0728</name>
</gene>
<protein>
    <recommendedName>
        <fullName evidence="5 6">Diaminopimelate decarboxylase</fullName>
        <shortName evidence="5">DAP decarboxylase</shortName>
        <shortName evidence="5">DAPDC</shortName>
        <ecNumber evidence="5 6">4.1.1.20</ecNumber>
    </recommendedName>
</protein>
<dbReference type="SUPFAM" id="SSF50621">
    <property type="entry name" value="Alanine racemase C-terminal domain-like"/>
    <property type="match status" value="1"/>
</dbReference>
<dbReference type="Pfam" id="PF02784">
    <property type="entry name" value="Orn_Arg_deC_N"/>
    <property type="match status" value="1"/>
</dbReference>
<sequence length="441" mass="47591">MVWPVTTERDGSGQLIIGGVPVSQLADEYGTPLYIYDEATLRQRADAYRQAFERHYPRARVVYAGKAYLATWLLPLLDEAGLWLDVVSGGELYLAVRGGFPAERIVFHGNNKTPEELALALELGVGEVVIDNHYEIELLAQLTAERQVALDVLLRVNPGVDAHTHEYRKTGIVDSKFGLLIQSGDAARAVERIRAVPGLRLRGYHAHIGSQIAETEPFATTINVLFAFAAEMRDRFGVVPDQISPGGGWAIPYESDDPDAAIEPYAAAVAGSALQAAERWGFDPPVLTVEPGRSIVGPAGVAVYRVGAIKDIPGVRRYVCVDGGMADNIRPPLYGARYTAALANRDGAGSDHAVVTIAGKYCESGDVLIRDVELPTVEPGDLLALPAAGAYCLAMASNYNLALRPAVVAVADGRARLVQRRERYEDLLAREVVVVPNQTGE</sequence>
<dbReference type="EMBL" id="CP001823">
    <property type="protein sequence ID" value="ACZ38165.1"/>
    <property type="molecule type" value="Genomic_DNA"/>
</dbReference>
<dbReference type="eggNOG" id="COG0019">
    <property type="taxonomic scope" value="Bacteria"/>
</dbReference>
<dbReference type="NCBIfam" id="TIGR01048">
    <property type="entry name" value="lysA"/>
    <property type="match status" value="1"/>
</dbReference>
<dbReference type="HOGENOM" id="CLU_026444_0_1_0"/>
<reference evidence="12" key="1">
    <citation type="submission" date="2009-11" db="EMBL/GenBank/DDBJ databases">
        <title>The complete chromosome 1 of Sphaerobacter thermophilus DSM 20745.</title>
        <authorList>
            <person name="Lucas S."/>
            <person name="Copeland A."/>
            <person name="Lapidus A."/>
            <person name="Glavina del Rio T."/>
            <person name="Dalin E."/>
            <person name="Tice H."/>
            <person name="Bruce D."/>
            <person name="Goodwin L."/>
            <person name="Pitluck S."/>
            <person name="Kyrpides N."/>
            <person name="Mavromatis K."/>
            <person name="Ivanova N."/>
            <person name="Mikhailova N."/>
            <person name="LaButti K.M."/>
            <person name="Clum A."/>
            <person name="Sun H.I."/>
            <person name="Brettin T."/>
            <person name="Detter J.C."/>
            <person name="Han C."/>
            <person name="Larimer F."/>
            <person name="Land M."/>
            <person name="Hauser L."/>
            <person name="Markowitz V."/>
            <person name="Cheng J.F."/>
            <person name="Hugenholtz P."/>
            <person name="Woyke T."/>
            <person name="Wu D."/>
            <person name="Steenblock K."/>
            <person name="Schneider S."/>
            <person name="Pukall R."/>
            <person name="Goeker M."/>
            <person name="Klenk H.P."/>
            <person name="Eisen J.A."/>
        </authorList>
    </citation>
    <scope>NUCLEOTIDE SEQUENCE [LARGE SCALE GENOMIC DNA]</scope>
    <source>
        <strain evidence="12">ATCC 49802 / DSM 20745 / S 6022</strain>
    </source>
</reference>
<keyword evidence="2 5" id="KW-0210">Decarboxylase</keyword>
<keyword evidence="4 5" id="KW-0456">Lyase</keyword>
<dbReference type="FunCoup" id="D1C1P8">
    <property type="interactions" value="340"/>
</dbReference>
<keyword evidence="12" id="KW-1185">Reference proteome</keyword>
<dbReference type="InterPro" id="IPR029066">
    <property type="entry name" value="PLP-binding_barrel"/>
</dbReference>
<dbReference type="Gene3D" id="3.20.20.10">
    <property type="entry name" value="Alanine racemase"/>
    <property type="match status" value="1"/>
</dbReference>
<dbReference type="PRINTS" id="PR01179">
    <property type="entry name" value="ODADCRBXLASE"/>
</dbReference>
<comment type="pathway">
    <text evidence="5 8">Amino-acid biosynthesis; L-lysine biosynthesis via DAP pathway; L-lysine from DL-2,6-diaminopimelate: step 1/1.</text>
</comment>
<evidence type="ECO:0000313" key="12">
    <source>
        <dbReference type="Proteomes" id="UP000002027"/>
    </source>
</evidence>
<feature type="modified residue" description="N6-(pyridoxal phosphate)lysine" evidence="5 7">
    <location>
        <position position="66"/>
    </location>
</feature>
<dbReference type="InterPro" id="IPR022644">
    <property type="entry name" value="De-COase2_N"/>
</dbReference>
<feature type="binding site" evidence="5">
    <location>
        <begin position="290"/>
        <end position="293"/>
    </location>
    <ligand>
        <name>pyridoxal 5'-phosphate</name>
        <dbReference type="ChEBI" id="CHEBI:597326"/>
    </ligand>
</feature>
<dbReference type="AlphaFoldDB" id="D1C1P8"/>
<evidence type="ECO:0000256" key="1">
    <source>
        <dbReference type="ARBA" id="ARBA00001933"/>
    </source>
</evidence>
<dbReference type="UniPathway" id="UPA00034">
    <property type="reaction ID" value="UER00027"/>
</dbReference>
<evidence type="ECO:0000256" key="4">
    <source>
        <dbReference type="ARBA" id="ARBA00023239"/>
    </source>
</evidence>
<feature type="binding site" evidence="5">
    <location>
        <position position="334"/>
    </location>
    <ligand>
        <name>substrate</name>
    </ligand>
</feature>
<comment type="similarity">
    <text evidence="5">Belongs to the Orn/Lys/Arg decarboxylase class-II family. LysA subfamily.</text>
</comment>
<dbReference type="Gene3D" id="2.40.37.10">
    <property type="entry name" value="Lyase, Ornithine Decarboxylase, Chain A, domain 1"/>
    <property type="match status" value="1"/>
</dbReference>
<evidence type="ECO:0000256" key="2">
    <source>
        <dbReference type="ARBA" id="ARBA00022793"/>
    </source>
</evidence>
<evidence type="ECO:0000256" key="7">
    <source>
        <dbReference type="PIRSR" id="PIRSR600183-50"/>
    </source>
</evidence>
<dbReference type="EC" id="4.1.1.20" evidence="5 6"/>
<dbReference type="HAMAP" id="MF_02120">
    <property type="entry name" value="LysA"/>
    <property type="match status" value="1"/>
</dbReference>
<evidence type="ECO:0000259" key="10">
    <source>
        <dbReference type="Pfam" id="PF02784"/>
    </source>
</evidence>
<dbReference type="STRING" id="479434.Sthe_0728"/>
<feature type="binding site" evidence="5">
    <location>
        <position position="330"/>
    </location>
    <ligand>
        <name>substrate</name>
    </ligand>
</feature>
<dbReference type="GO" id="GO:0008836">
    <property type="term" value="F:diaminopimelate decarboxylase activity"/>
    <property type="evidence" value="ECO:0007669"/>
    <property type="project" value="UniProtKB-UniRule"/>
</dbReference>
<dbReference type="InterPro" id="IPR022643">
    <property type="entry name" value="De-COase2_C"/>
</dbReference>
<keyword evidence="3 5" id="KW-0663">Pyridoxal phosphate</keyword>
<evidence type="ECO:0000256" key="3">
    <source>
        <dbReference type="ARBA" id="ARBA00022898"/>
    </source>
</evidence>
<dbReference type="Pfam" id="PF00278">
    <property type="entry name" value="Orn_DAP_Arg_deC"/>
    <property type="match status" value="1"/>
</dbReference>
<name>D1C1P8_SPHTD</name>
<dbReference type="PANTHER" id="PTHR43727:SF2">
    <property type="entry name" value="GROUP IV DECARBOXYLASE"/>
    <property type="match status" value="1"/>
</dbReference>
<accession>D1C1P8</accession>
<dbReference type="GO" id="GO:0009089">
    <property type="term" value="P:lysine biosynthetic process via diaminopimelate"/>
    <property type="evidence" value="ECO:0007669"/>
    <property type="project" value="UniProtKB-UniRule"/>
</dbReference>
<feature type="active site" description="Proton donor" evidence="7">
    <location>
        <position position="362"/>
    </location>
</feature>
<evidence type="ECO:0000259" key="9">
    <source>
        <dbReference type="Pfam" id="PF00278"/>
    </source>
</evidence>
<dbReference type="CDD" id="cd06828">
    <property type="entry name" value="PLPDE_III_DapDC"/>
    <property type="match status" value="1"/>
</dbReference>
<dbReference type="InterPro" id="IPR000183">
    <property type="entry name" value="Orn/DAP/Arg_de-COase"/>
</dbReference>
<evidence type="ECO:0000256" key="6">
    <source>
        <dbReference type="NCBIfam" id="TIGR01048"/>
    </source>
</evidence>
<dbReference type="InterPro" id="IPR009006">
    <property type="entry name" value="Ala_racemase/Decarboxylase_C"/>
</dbReference>
<dbReference type="FunFam" id="3.20.20.10:FF:000003">
    <property type="entry name" value="Diaminopimelate decarboxylase"/>
    <property type="match status" value="1"/>
</dbReference>
<dbReference type="PANTHER" id="PTHR43727">
    <property type="entry name" value="DIAMINOPIMELATE DECARBOXYLASE"/>
    <property type="match status" value="1"/>
</dbReference>
<evidence type="ECO:0000313" key="11">
    <source>
        <dbReference type="EMBL" id="ACZ38165.1"/>
    </source>
</evidence>
<dbReference type="InParanoid" id="D1C1P8"/>
<comment type="catalytic activity">
    <reaction evidence="5 8">
        <text>meso-2,6-diaminopimelate + H(+) = L-lysine + CO2</text>
        <dbReference type="Rhea" id="RHEA:15101"/>
        <dbReference type="ChEBI" id="CHEBI:15378"/>
        <dbReference type="ChEBI" id="CHEBI:16526"/>
        <dbReference type="ChEBI" id="CHEBI:32551"/>
        <dbReference type="ChEBI" id="CHEBI:57791"/>
        <dbReference type="EC" id="4.1.1.20"/>
    </reaction>
</comment>
<dbReference type="Proteomes" id="UP000002027">
    <property type="component" value="Chromosome 1"/>
</dbReference>
<feature type="binding site" evidence="5">
    <location>
        <position position="391"/>
    </location>
    <ligand>
        <name>pyridoxal 5'-phosphate</name>
        <dbReference type="ChEBI" id="CHEBI:597326"/>
    </ligand>
</feature>
<evidence type="ECO:0000256" key="5">
    <source>
        <dbReference type="HAMAP-Rule" id="MF_02120"/>
    </source>
</evidence>
<organism evidence="11 12">
    <name type="scientific">Sphaerobacter thermophilus (strain ATCC 49802 / DSM 20745 / KCCM 41009 / NCIMB 13125 / S 6022)</name>
    <dbReference type="NCBI Taxonomy" id="479434"/>
    <lineage>
        <taxon>Bacteria</taxon>
        <taxon>Pseudomonadati</taxon>
        <taxon>Thermomicrobiota</taxon>
        <taxon>Thermomicrobia</taxon>
        <taxon>Sphaerobacterales</taxon>
        <taxon>Sphaerobacterineae</taxon>
        <taxon>Sphaerobacteraceae</taxon>
        <taxon>Sphaerobacter</taxon>
    </lineage>
</organism>
<dbReference type="InterPro" id="IPR002986">
    <property type="entry name" value="DAP_deCOOHase_LysA"/>
</dbReference>
<dbReference type="RefSeq" id="WP_012871212.1">
    <property type="nucleotide sequence ID" value="NC_013523.1"/>
</dbReference>